<evidence type="ECO:0000313" key="6">
    <source>
        <dbReference type="Proteomes" id="UP001524473"/>
    </source>
</evidence>
<comment type="caution">
    <text evidence="5">The sequence shown here is derived from an EMBL/GenBank/DDBJ whole genome shotgun (WGS) entry which is preliminary data.</text>
</comment>
<keyword evidence="6" id="KW-1185">Reference proteome</keyword>
<dbReference type="InterPro" id="IPR003313">
    <property type="entry name" value="AraC-bd"/>
</dbReference>
<evidence type="ECO:0000259" key="4">
    <source>
        <dbReference type="PROSITE" id="PS01124"/>
    </source>
</evidence>
<gene>
    <name evidence="5" type="ORF">NE695_18170</name>
</gene>
<keyword evidence="1" id="KW-0805">Transcription regulation</keyword>
<keyword evidence="2" id="KW-0238">DNA-binding</keyword>
<dbReference type="PANTHER" id="PTHR43280:SF2">
    <property type="entry name" value="HTH-TYPE TRANSCRIPTIONAL REGULATOR EXSA"/>
    <property type="match status" value="1"/>
</dbReference>
<dbReference type="Proteomes" id="UP001524473">
    <property type="component" value="Unassembled WGS sequence"/>
</dbReference>
<dbReference type="PANTHER" id="PTHR43280">
    <property type="entry name" value="ARAC-FAMILY TRANSCRIPTIONAL REGULATOR"/>
    <property type="match status" value="1"/>
</dbReference>
<dbReference type="InterPro" id="IPR018060">
    <property type="entry name" value="HTH_AraC"/>
</dbReference>
<dbReference type="InterPro" id="IPR020449">
    <property type="entry name" value="Tscrpt_reg_AraC-type_HTH"/>
</dbReference>
<evidence type="ECO:0000313" key="5">
    <source>
        <dbReference type="EMBL" id="MCQ4841828.1"/>
    </source>
</evidence>
<dbReference type="InterPro" id="IPR009057">
    <property type="entry name" value="Homeodomain-like_sf"/>
</dbReference>
<dbReference type="Gene3D" id="1.10.10.60">
    <property type="entry name" value="Homeodomain-like"/>
    <property type="match status" value="2"/>
</dbReference>
<dbReference type="EMBL" id="JANFZH010000088">
    <property type="protein sequence ID" value="MCQ4841828.1"/>
    <property type="molecule type" value="Genomic_DNA"/>
</dbReference>
<dbReference type="InterPro" id="IPR018062">
    <property type="entry name" value="HTH_AraC-typ_CS"/>
</dbReference>
<organism evidence="5 6">
    <name type="scientific">Neglectibacter timonensis</name>
    <dbReference type="NCBI Taxonomy" id="1776382"/>
    <lineage>
        <taxon>Bacteria</taxon>
        <taxon>Bacillati</taxon>
        <taxon>Bacillota</taxon>
        <taxon>Clostridia</taxon>
        <taxon>Eubacteriales</taxon>
        <taxon>Oscillospiraceae</taxon>
        <taxon>Neglectibacter</taxon>
    </lineage>
</organism>
<dbReference type="RefSeq" id="WP_256192473.1">
    <property type="nucleotide sequence ID" value="NZ_JANFZG010000090.1"/>
</dbReference>
<dbReference type="SUPFAM" id="SSF46689">
    <property type="entry name" value="Homeodomain-like"/>
    <property type="match status" value="2"/>
</dbReference>
<feature type="domain" description="HTH araC/xylS-type" evidence="4">
    <location>
        <begin position="185"/>
        <end position="282"/>
    </location>
</feature>
<dbReference type="Pfam" id="PF02311">
    <property type="entry name" value="AraC_binding"/>
    <property type="match status" value="1"/>
</dbReference>
<proteinExistence type="predicted"/>
<name>A0ABT1S4S3_9FIRM</name>
<evidence type="ECO:0000256" key="2">
    <source>
        <dbReference type="ARBA" id="ARBA00023125"/>
    </source>
</evidence>
<keyword evidence="3" id="KW-0804">Transcription</keyword>
<evidence type="ECO:0000256" key="1">
    <source>
        <dbReference type="ARBA" id="ARBA00023015"/>
    </source>
</evidence>
<dbReference type="SMART" id="SM00342">
    <property type="entry name" value="HTH_ARAC"/>
    <property type="match status" value="1"/>
</dbReference>
<dbReference type="InterPro" id="IPR037923">
    <property type="entry name" value="HTH-like"/>
</dbReference>
<dbReference type="SUPFAM" id="SSF51215">
    <property type="entry name" value="Regulatory protein AraC"/>
    <property type="match status" value="1"/>
</dbReference>
<sequence>MEQYCIQAVPDAPEIRLIYIKGMHSVNSWKSEVNLSQCKINLFVEGHSYIIINGKSHVANAGDILLYRPHDIHYGDIPYEQMIEYFELLFEPAALACLTGGDALVRLFAERVSEQQPIVLLRPDAERLKSLNESFYRLLNCLRENPAHGNLMALSMLLEILCAIHACREYAAPLQSASFYPTPLMAALDYINGHFQESITNATISGVAAVSPSYLNRLFRKYLHCTPHAYLLSRRMAYARNCLVRGASVTETCYMAGFQDSASFAAIFKRITGLTPSRFRQNNFERDRN</sequence>
<accession>A0ABT1S4S3</accession>
<dbReference type="PROSITE" id="PS00041">
    <property type="entry name" value="HTH_ARAC_FAMILY_1"/>
    <property type="match status" value="1"/>
</dbReference>
<dbReference type="PROSITE" id="PS01124">
    <property type="entry name" value="HTH_ARAC_FAMILY_2"/>
    <property type="match status" value="1"/>
</dbReference>
<dbReference type="Pfam" id="PF12833">
    <property type="entry name" value="HTH_18"/>
    <property type="match status" value="1"/>
</dbReference>
<evidence type="ECO:0000256" key="3">
    <source>
        <dbReference type="ARBA" id="ARBA00023163"/>
    </source>
</evidence>
<protein>
    <submittedName>
        <fullName evidence="5">AraC family transcriptional regulator</fullName>
    </submittedName>
</protein>
<dbReference type="PRINTS" id="PR00032">
    <property type="entry name" value="HTHARAC"/>
</dbReference>
<reference evidence="5 6" key="1">
    <citation type="submission" date="2022-06" db="EMBL/GenBank/DDBJ databases">
        <title>Isolation of gut microbiota from human fecal samples.</title>
        <authorList>
            <person name="Pamer E.G."/>
            <person name="Barat B."/>
            <person name="Waligurski E."/>
            <person name="Medina S."/>
            <person name="Paddock L."/>
            <person name="Mostad J."/>
        </authorList>
    </citation>
    <scope>NUCLEOTIDE SEQUENCE [LARGE SCALE GENOMIC DNA]</scope>
    <source>
        <strain evidence="5 6">DFI.9.73</strain>
    </source>
</reference>